<dbReference type="GO" id="GO:0046872">
    <property type="term" value="F:metal ion binding"/>
    <property type="evidence" value="ECO:0007669"/>
    <property type="project" value="UniProtKB-KW"/>
</dbReference>
<evidence type="ECO:0000256" key="2">
    <source>
        <dbReference type="ARBA" id="ARBA00022617"/>
    </source>
</evidence>
<keyword evidence="4" id="KW-0249">Electron transport</keyword>
<keyword evidence="3 6" id="KW-0479">Metal-binding</keyword>
<dbReference type="EMBL" id="FNHP01000001">
    <property type="protein sequence ID" value="SDL94458.1"/>
    <property type="molecule type" value="Genomic_DNA"/>
</dbReference>
<dbReference type="RefSeq" id="WP_091565639.1">
    <property type="nucleotide sequence ID" value="NZ_FNHP01000001.1"/>
</dbReference>
<name>A0A1G9P6M2_9BURK</name>
<dbReference type="GO" id="GO:0020037">
    <property type="term" value="F:heme binding"/>
    <property type="evidence" value="ECO:0007669"/>
    <property type="project" value="InterPro"/>
</dbReference>
<dbReference type="InterPro" id="IPR009056">
    <property type="entry name" value="Cyt_c-like_dom"/>
</dbReference>
<dbReference type="InterPro" id="IPR036909">
    <property type="entry name" value="Cyt_c-like_dom_sf"/>
</dbReference>
<keyword evidence="1" id="KW-0813">Transport</keyword>
<dbReference type="AlphaFoldDB" id="A0A1G9P6M2"/>
<evidence type="ECO:0000256" key="3">
    <source>
        <dbReference type="ARBA" id="ARBA00022723"/>
    </source>
</evidence>
<evidence type="ECO:0000256" key="4">
    <source>
        <dbReference type="ARBA" id="ARBA00022982"/>
    </source>
</evidence>
<dbReference type="OrthoDB" id="9765171at2"/>
<keyword evidence="2 6" id="KW-0349">Heme</keyword>
<evidence type="ECO:0000313" key="9">
    <source>
        <dbReference type="Proteomes" id="UP000198552"/>
    </source>
</evidence>
<dbReference type="STRING" id="1527607.SAMN05428957_101230"/>
<feature type="domain" description="Cytochrome c" evidence="7">
    <location>
        <begin position="74"/>
        <end position="160"/>
    </location>
</feature>
<dbReference type="SUPFAM" id="SSF46626">
    <property type="entry name" value="Cytochrome c"/>
    <property type="match status" value="2"/>
</dbReference>
<evidence type="ECO:0000256" key="6">
    <source>
        <dbReference type="PROSITE-ProRule" id="PRU00433"/>
    </source>
</evidence>
<gene>
    <name evidence="8" type="ORF">SAMN05428957_101230</name>
</gene>
<dbReference type="InterPro" id="IPR051811">
    <property type="entry name" value="Cytochrome_c550/c551-like"/>
</dbReference>
<keyword evidence="9" id="KW-1185">Reference proteome</keyword>
<feature type="domain" description="Cytochrome c" evidence="7">
    <location>
        <begin position="196"/>
        <end position="287"/>
    </location>
</feature>
<evidence type="ECO:0000313" key="8">
    <source>
        <dbReference type="EMBL" id="SDL94458.1"/>
    </source>
</evidence>
<dbReference type="PANTHER" id="PTHR37823:SF1">
    <property type="entry name" value="CYTOCHROME C-553-LIKE"/>
    <property type="match status" value="1"/>
</dbReference>
<dbReference type="PANTHER" id="PTHR37823">
    <property type="entry name" value="CYTOCHROME C-553-LIKE"/>
    <property type="match status" value="1"/>
</dbReference>
<organism evidence="8 9">
    <name type="scientific">Oryzisolibacter propanilivorax</name>
    <dbReference type="NCBI Taxonomy" id="1527607"/>
    <lineage>
        <taxon>Bacteria</taxon>
        <taxon>Pseudomonadati</taxon>
        <taxon>Pseudomonadota</taxon>
        <taxon>Betaproteobacteria</taxon>
        <taxon>Burkholderiales</taxon>
        <taxon>Comamonadaceae</taxon>
        <taxon>Oryzisolibacter</taxon>
    </lineage>
</organism>
<evidence type="ECO:0000256" key="5">
    <source>
        <dbReference type="ARBA" id="ARBA00023004"/>
    </source>
</evidence>
<dbReference type="Gene3D" id="1.10.760.10">
    <property type="entry name" value="Cytochrome c-like domain"/>
    <property type="match status" value="2"/>
</dbReference>
<accession>A0A1G9P6M2</accession>
<dbReference type="Proteomes" id="UP000198552">
    <property type="component" value="Unassembled WGS sequence"/>
</dbReference>
<proteinExistence type="predicted"/>
<evidence type="ECO:0000259" key="7">
    <source>
        <dbReference type="PROSITE" id="PS51007"/>
    </source>
</evidence>
<reference evidence="9" key="1">
    <citation type="submission" date="2016-10" db="EMBL/GenBank/DDBJ databases">
        <authorList>
            <person name="Varghese N."/>
            <person name="Submissions S."/>
        </authorList>
    </citation>
    <scope>NUCLEOTIDE SEQUENCE [LARGE SCALE GENOMIC DNA]</scope>
    <source>
        <strain evidence="9">EPL6</strain>
    </source>
</reference>
<dbReference type="Pfam" id="PF13442">
    <property type="entry name" value="Cytochrome_CBB3"/>
    <property type="match status" value="1"/>
</dbReference>
<keyword evidence="5 6" id="KW-0408">Iron</keyword>
<evidence type="ECO:0000256" key="1">
    <source>
        <dbReference type="ARBA" id="ARBA00022448"/>
    </source>
</evidence>
<dbReference type="PROSITE" id="PS51007">
    <property type="entry name" value="CYTC"/>
    <property type="match status" value="2"/>
</dbReference>
<protein>
    <submittedName>
        <fullName evidence="8">Cytochrome c2</fullName>
    </submittedName>
</protein>
<dbReference type="GO" id="GO:0009055">
    <property type="term" value="F:electron transfer activity"/>
    <property type="evidence" value="ECO:0007669"/>
    <property type="project" value="InterPro"/>
</dbReference>
<sequence>MRRVRLFLVVAATGGVLLLAALGSAALLLYTGVYDVSATRQHWQPVYSTLAYAMQRSVKHRARDIEEPPLADPLRLLRGAACFQAKCVQCHGAPGVSQGDVGKSLQPLPGPLVDARQHWRPRELYWLVRNGLKMTGMPAWQYRLKDDEIWDVVAFMQHLPELNASQYGQWQRDARAMRGSATCGRSSATPAPGQAPDARRGRQALHQHACTSCHQIPGVTGAPALVGPPLDALGRRVLIAGTLDNTPQNLVRWIMHTQQVKPGTAMPELDVPLQDARDMAAYLSTLH</sequence>
<dbReference type="Pfam" id="PF00034">
    <property type="entry name" value="Cytochrom_C"/>
    <property type="match status" value="1"/>
</dbReference>